<dbReference type="Pfam" id="PF00017">
    <property type="entry name" value="SH2"/>
    <property type="match status" value="1"/>
</dbReference>
<evidence type="ECO:0000259" key="7">
    <source>
        <dbReference type="PROSITE" id="PS50011"/>
    </source>
</evidence>
<dbReference type="WBParaSite" id="NBR_0001471801-mRNA-1">
    <property type="protein sequence ID" value="NBR_0001471801-mRNA-1"/>
    <property type="gene ID" value="NBR_0001471801"/>
</dbReference>
<reference evidence="10" key="1">
    <citation type="submission" date="2016-04" db="UniProtKB">
        <authorList>
            <consortium name="WormBaseParasite"/>
        </authorList>
    </citation>
    <scope>IDENTIFICATION</scope>
</reference>
<dbReference type="InterPro" id="IPR011009">
    <property type="entry name" value="Kinase-like_dom_sf"/>
</dbReference>
<dbReference type="Proteomes" id="UP000271162">
    <property type="component" value="Unassembled WGS sequence"/>
</dbReference>
<evidence type="ECO:0000256" key="4">
    <source>
        <dbReference type="PROSITE-ProRule" id="PRU00191"/>
    </source>
</evidence>
<dbReference type="InterPro" id="IPR001245">
    <property type="entry name" value="Ser-Thr/Tyr_kinase_cat_dom"/>
</dbReference>
<dbReference type="PROSITE" id="PS50001">
    <property type="entry name" value="SH2"/>
    <property type="match status" value="1"/>
</dbReference>
<keyword evidence="1 5" id="KW-0808">Transferase</keyword>
<dbReference type="Gene3D" id="1.10.510.10">
    <property type="entry name" value="Transferase(Phosphotransferase) domain 1"/>
    <property type="match status" value="1"/>
</dbReference>
<dbReference type="AlphaFoldDB" id="A0A0N4YDL5"/>
<keyword evidence="5" id="KW-0547">Nucleotide-binding</keyword>
<organism evidence="10">
    <name type="scientific">Nippostrongylus brasiliensis</name>
    <name type="common">Rat hookworm</name>
    <dbReference type="NCBI Taxonomy" id="27835"/>
    <lineage>
        <taxon>Eukaryota</taxon>
        <taxon>Metazoa</taxon>
        <taxon>Ecdysozoa</taxon>
        <taxon>Nematoda</taxon>
        <taxon>Chromadorea</taxon>
        <taxon>Rhabditida</taxon>
        <taxon>Rhabditina</taxon>
        <taxon>Rhabditomorpha</taxon>
        <taxon>Strongyloidea</taxon>
        <taxon>Heligmosomidae</taxon>
        <taxon>Nippostrongylus</taxon>
    </lineage>
</organism>
<gene>
    <name evidence="8" type="ORF">NBR_LOCUS14719</name>
</gene>
<dbReference type="SUPFAM" id="SSF56112">
    <property type="entry name" value="Protein kinase-like (PK-like)"/>
    <property type="match status" value="1"/>
</dbReference>
<evidence type="ECO:0000256" key="3">
    <source>
        <dbReference type="ARBA" id="ARBA00023137"/>
    </source>
</evidence>
<sequence>MFPPAHVDAVKLSLLNSPIFHGTLTPEAVRKKLSNEGEFLVEDSDDPNSLLLSVFKESVRHFVINIEQTEKGVRFRVGAMRFNSLDDLTFQLKSVESGTDSVRLGTAVYRRDNGGRFGAYSVSEDTPRTQLKTLIPLPNIKSKSILVPLKPAIMHDGIEDDLEALILLKHRHLVALLDFAFYSPHDPLILRYEYHDALSLYDHMNKETFIKTAVVLKWIQQAASLAYYLSQQKCFHSVLCAQDCYLDAGNNLKFAAAWNNTWLSWKEDTLRHPFYWRSMISSCVTMAPEERCLWSEILVTSKREHTIASMSSVAKKIFPFL</sequence>
<evidence type="ECO:0000313" key="10">
    <source>
        <dbReference type="WBParaSite" id="NBR_0001471801-mRNA-1"/>
    </source>
</evidence>
<feature type="domain" description="SH2" evidence="6">
    <location>
        <begin position="19"/>
        <end position="108"/>
    </location>
</feature>
<evidence type="ECO:0000313" key="9">
    <source>
        <dbReference type="Proteomes" id="UP000271162"/>
    </source>
</evidence>
<evidence type="ECO:0000256" key="1">
    <source>
        <dbReference type="ARBA" id="ARBA00022679"/>
    </source>
</evidence>
<comment type="similarity">
    <text evidence="5">Belongs to the protein kinase superfamily. Tyr protein kinase family.</text>
</comment>
<dbReference type="InterPro" id="IPR000719">
    <property type="entry name" value="Prot_kinase_dom"/>
</dbReference>
<evidence type="ECO:0000256" key="2">
    <source>
        <dbReference type="ARBA" id="ARBA00022777"/>
    </source>
</evidence>
<proteinExistence type="inferred from homology"/>
<dbReference type="OMA" id="NTCRRES"/>
<dbReference type="Pfam" id="PF07714">
    <property type="entry name" value="PK_Tyr_Ser-Thr"/>
    <property type="match status" value="1"/>
</dbReference>
<name>A0A0N4YDL5_NIPBR</name>
<evidence type="ECO:0000256" key="5">
    <source>
        <dbReference type="RuleBase" id="RU362096"/>
    </source>
</evidence>
<dbReference type="SUPFAM" id="SSF55550">
    <property type="entry name" value="SH2 domain"/>
    <property type="match status" value="1"/>
</dbReference>
<dbReference type="InterPro" id="IPR036860">
    <property type="entry name" value="SH2_dom_sf"/>
</dbReference>
<dbReference type="GO" id="GO:0004715">
    <property type="term" value="F:non-membrane spanning protein tyrosine kinase activity"/>
    <property type="evidence" value="ECO:0007669"/>
    <property type="project" value="UniProtKB-EC"/>
</dbReference>
<dbReference type="SMART" id="SM00252">
    <property type="entry name" value="SH2"/>
    <property type="match status" value="1"/>
</dbReference>
<keyword evidence="4" id="KW-0727">SH2 domain</keyword>
<dbReference type="PROSITE" id="PS50011">
    <property type="entry name" value="PROTEIN_KINASE_DOM"/>
    <property type="match status" value="1"/>
</dbReference>
<dbReference type="GO" id="GO:0005524">
    <property type="term" value="F:ATP binding"/>
    <property type="evidence" value="ECO:0007669"/>
    <property type="project" value="UniProtKB-KW"/>
</dbReference>
<reference evidence="8 9" key="2">
    <citation type="submission" date="2018-11" db="EMBL/GenBank/DDBJ databases">
        <authorList>
            <consortium name="Pathogen Informatics"/>
        </authorList>
    </citation>
    <scope>NUCLEOTIDE SEQUENCE [LARGE SCALE GENOMIC DNA]</scope>
</reference>
<dbReference type="STRING" id="27835.A0A0N4YDL5"/>
<keyword evidence="9" id="KW-1185">Reference proteome</keyword>
<evidence type="ECO:0000259" key="6">
    <source>
        <dbReference type="PROSITE" id="PS50001"/>
    </source>
</evidence>
<dbReference type="EMBL" id="UYSL01021463">
    <property type="protein sequence ID" value="VDL78308.1"/>
    <property type="molecule type" value="Genomic_DNA"/>
</dbReference>
<dbReference type="InterPro" id="IPR000980">
    <property type="entry name" value="SH2"/>
</dbReference>
<keyword evidence="2 5" id="KW-0418">Kinase</keyword>
<dbReference type="EC" id="2.7.10.2" evidence="5"/>
<protein>
    <recommendedName>
        <fullName evidence="5">Tyrosine-protein kinase</fullName>
        <ecNumber evidence="5">2.7.10.2</ecNumber>
    </recommendedName>
</protein>
<comment type="catalytic activity">
    <reaction evidence="5">
        <text>L-tyrosyl-[protein] + ATP = O-phospho-L-tyrosyl-[protein] + ADP + H(+)</text>
        <dbReference type="Rhea" id="RHEA:10596"/>
        <dbReference type="Rhea" id="RHEA-COMP:10136"/>
        <dbReference type="Rhea" id="RHEA-COMP:20101"/>
        <dbReference type="ChEBI" id="CHEBI:15378"/>
        <dbReference type="ChEBI" id="CHEBI:30616"/>
        <dbReference type="ChEBI" id="CHEBI:46858"/>
        <dbReference type="ChEBI" id="CHEBI:61978"/>
        <dbReference type="ChEBI" id="CHEBI:456216"/>
        <dbReference type="EC" id="2.7.10.2"/>
    </reaction>
</comment>
<evidence type="ECO:0000313" key="8">
    <source>
        <dbReference type="EMBL" id="VDL78308.1"/>
    </source>
</evidence>
<keyword evidence="5" id="KW-0067">ATP-binding</keyword>
<keyword evidence="3 5" id="KW-0829">Tyrosine-protein kinase</keyword>
<feature type="domain" description="Protein kinase" evidence="7">
    <location>
        <begin position="106"/>
        <end position="321"/>
    </location>
</feature>
<accession>A0A0N4YDL5</accession>
<dbReference type="Gene3D" id="3.30.505.10">
    <property type="entry name" value="SH2 domain"/>
    <property type="match status" value="1"/>
</dbReference>